<accession>A0A011PIZ7</accession>
<evidence type="ECO:0000313" key="2">
    <source>
        <dbReference type="Proteomes" id="UP000022141"/>
    </source>
</evidence>
<gene>
    <name evidence="1" type="ORF">AW11_02600</name>
</gene>
<proteinExistence type="predicted"/>
<evidence type="ECO:0000313" key="1">
    <source>
        <dbReference type="EMBL" id="EXI87471.1"/>
    </source>
</evidence>
<comment type="caution">
    <text evidence="1">The sequence shown here is derived from an EMBL/GenBank/DDBJ whole genome shotgun (WGS) entry which is preliminary data.</text>
</comment>
<name>A0A011PIZ7_ACCRE</name>
<sequence length="58" mass="6352">MIAAEKSGRYARVMELGPTYVDTIVRRWQDYAGPKANRESDGVTFDDLASKAVGVCGE</sequence>
<dbReference type="Proteomes" id="UP000022141">
    <property type="component" value="Unassembled WGS sequence"/>
</dbReference>
<keyword evidence="2" id="KW-1185">Reference proteome</keyword>
<dbReference type="STRING" id="1454004.AW11_02600"/>
<protein>
    <submittedName>
        <fullName evidence="1">Uncharacterized protein</fullName>
    </submittedName>
</protein>
<reference evidence="1" key="1">
    <citation type="submission" date="2014-02" db="EMBL/GenBank/DDBJ databases">
        <title>Expanding our view of genomic diversity in Candidatus Accumulibacter clades.</title>
        <authorList>
            <person name="Skennerton C.T."/>
            <person name="Barr J.J."/>
            <person name="Slater F.R."/>
            <person name="Bond P.L."/>
            <person name="Tyson G.W."/>
        </authorList>
    </citation>
    <scope>NUCLEOTIDE SEQUENCE [LARGE SCALE GENOMIC DNA]</scope>
</reference>
<dbReference type="AlphaFoldDB" id="A0A011PIZ7"/>
<dbReference type="eggNOG" id="COG0863">
    <property type="taxonomic scope" value="Bacteria"/>
</dbReference>
<dbReference type="PATRIC" id="fig|1454004.3.peg.2686"/>
<dbReference type="EMBL" id="JEMY01000034">
    <property type="protein sequence ID" value="EXI87471.1"/>
    <property type="molecule type" value="Genomic_DNA"/>
</dbReference>
<organism evidence="1 2">
    <name type="scientific">Accumulibacter regalis</name>
    <dbReference type="NCBI Taxonomy" id="522306"/>
    <lineage>
        <taxon>Bacteria</taxon>
        <taxon>Pseudomonadati</taxon>
        <taxon>Pseudomonadota</taxon>
        <taxon>Betaproteobacteria</taxon>
        <taxon>Candidatus Accumulibacter</taxon>
    </lineage>
</organism>